<dbReference type="NCBIfam" id="TIGR00151">
    <property type="entry name" value="ispF"/>
    <property type="match status" value="1"/>
</dbReference>
<evidence type="ECO:0000256" key="7">
    <source>
        <dbReference type="ARBA" id="ARBA00022695"/>
    </source>
</evidence>
<dbReference type="InterPro" id="IPR029044">
    <property type="entry name" value="Nucleotide-diphossugar_trans"/>
</dbReference>
<dbReference type="PANTHER" id="PTHR32125:SF4">
    <property type="entry name" value="2-C-METHYL-D-ERYTHRITOL 4-PHOSPHATE CYTIDYLYLTRANSFERASE, CHLOROPLASTIC"/>
    <property type="match status" value="1"/>
</dbReference>
<dbReference type="GO" id="GO:0019288">
    <property type="term" value="P:isopentenyl diphosphate biosynthetic process, methylerythritol 4-phosphate pathway"/>
    <property type="evidence" value="ECO:0007669"/>
    <property type="project" value="UniProtKB-UniPathway"/>
</dbReference>
<keyword evidence="11" id="KW-0511">Multifunctional enzyme</keyword>
<evidence type="ECO:0000256" key="8">
    <source>
        <dbReference type="ARBA" id="ARBA00022723"/>
    </source>
</evidence>
<dbReference type="GO" id="GO:0050518">
    <property type="term" value="F:2-C-methyl-D-erythritol 4-phosphate cytidylyltransferase activity"/>
    <property type="evidence" value="ECO:0007669"/>
    <property type="project" value="InterPro"/>
</dbReference>
<dbReference type="PROSITE" id="PS01350">
    <property type="entry name" value="ISPF"/>
    <property type="match status" value="1"/>
</dbReference>
<dbReference type="Pfam" id="PF02542">
    <property type="entry name" value="YgbB"/>
    <property type="match status" value="1"/>
</dbReference>
<keyword evidence="9" id="KW-0414">Isoprene biosynthesis</keyword>
<dbReference type="HAMAP" id="MF_01520">
    <property type="entry name" value="IspDF"/>
    <property type="match status" value="1"/>
</dbReference>
<evidence type="ECO:0000256" key="6">
    <source>
        <dbReference type="ARBA" id="ARBA00022679"/>
    </source>
</evidence>
<dbReference type="InterPro" id="IPR003526">
    <property type="entry name" value="MECDP_synthase"/>
</dbReference>
<dbReference type="Pfam" id="PF01128">
    <property type="entry name" value="IspD"/>
    <property type="match status" value="1"/>
</dbReference>
<dbReference type="InterPro" id="IPR036571">
    <property type="entry name" value="MECDP_synthase_sf"/>
</dbReference>
<comment type="pathway">
    <text evidence="3">Isoprenoid biosynthesis; isopentenyl diphosphate biosynthesis via DXP pathway; isopentenyl diphosphate from 1-deoxy-D-xylulose 5-phosphate: step 4/6.</text>
</comment>
<dbReference type="GO" id="GO:0046872">
    <property type="term" value="F:metal ion binding"/>
    <property type="evidence" value="ECO:0007669"/>
    <property type="project" value="UniProtKB-KW"/>
</dbReference>
<name>A0A094NXB1_9ZZZZ</name>
<dbReference type="InterPro" id="IPR001228">
    <property type="entry name" value="IspD"/>
</dbReference>
<keyword evidence="8" id="KW-0479">Metal-binding</keyword>
<dbReference type="SUPFAM" id="SSF69765">
    <property type="entry name" value="IpsF-like"/>
    <property type="match status" value="1"/>
</dbReference>
<dbReference type="CDD" id="cd02516">
    <property type="entry name" value="CDP-ME_synthetase"/>
    <property type="match status" value="1"/>
</dbReference>
<keyword evidence="7" id="KW-0548">Nucleotidyltransferase</keyword>
<dbReference type="SUPFAM" id="SSF53448">
    <property type="entry name" value="Nucleotide-diphospho-sugar transferases"/>
    <property type="match status" value="1"/>
</dbReference>
<evidence type="ECO:0000256" key="9">
    <source>
        <dbReference type="ARBA" id="ARBA00023229"/>
    </source>
</evidence>
<keyword evidence="10" id="KW-0456">Lyase</keyword>
<organism evidence="13">
    <name type="scientific">freshwater metagenome</name>
    <dbReference type="NCBI Taxonomy" id="449393"/>
    <lineage>
        <taxon>unclassified sequences</taxon>
        <taxon>metagenomes</taxon>
        <taxon>ecological metagenomes</taxon>
    </lineage>
</organism>
<evidence type="ECO:0000313" key="13">
    <source>
        <dbReference type="EMBL" id="KGA03575.1"/>
    </source>
</evidence>
<dbReference type="PANTHER" id="PTHR32125">
    <property type="entry name" value="2-C-METHYL-D-ERYTHRITOL 4-PHOSPHATE CYTIDYLYLTRANSFERASE, CHLOROPLASTIC"/>
    <property type="match status" value="1"/>
</dbReference>
<gene>
    <name evidence="13" type="ORF">GM49_1385</name>
</gene>
<dbReference type="FunFam" id="3.90.550.10:FF:000003">
    <property type="entry name" value="2-C-methyl-D-erythritol 4-phosphate cytidylyltransferase"/>
    <property type="match status" value="1"/>
</dbReference>
<dbReference type="UniPathway" id="UPA00056">
    <property type="reaction ID" value="UER00093"/>
</dbReference>
<keyword evidence="6" id="KW-0808">Transferase</keyword>
<comment type="pathway">
    <text evidence="4">Isoprenoid biosynthesis; isopentenyl diphosphate biosynthesis via DXP pathway; isopentenyl diphosphate from 1-deoxy-D-xylulose 5-phosphate: step 2/6.</text>
</comment>
<evidence type="ECO:0000256" key="10">
    <source>
        <dbReference type="ARBA" id="ARBA00023239"/>
    </source>
</evidence>
<evidence type="ECO:0000256" key="3">
    <source>
        <dbReference type="ARBA" id="ARBA00004709"/>
    </source>
</evidence>
<dbReference type="EMBL" id="JNSJ01000010">
    <property type="protein sequence ID" value="KGA03575.1"/>
    <property type="molecule type" value="Genomic_DNA"/>
</dbReference>
<dbReference type="InterPro" id="IPR034683">
    <property type="entry name" value="IspD/TarI"/>
</dbReference>
<dbReference type="GO" id="GO:0008685">
    <property type="term" value="F:2-C-methyl-D-erythritol 2,4-cyclodiphosphate synthase activity"/>
    <property type="evidence" value="ECO:0007669"/>
    <property type="project" value="UniProtKB-EC"/>
</dbReference>
<dbReference type="HAMAP" id="MF_00108">
    <property type="entry name" value="IspD"/>
    <property type="match status" value="1"/>
</dbReference>
<feature type="domain" description="2-C-methyl-D-erythritol 2,4-cyclodiphosphate synthase" evidence="12">
    <location>
        <begin position="227"/>
        <end position="380"/>
    </location>
</feature>
<sequence>MRFLLPKVALLIPAAGSGERFGAPIPKALVQLKGRTLIEHALLNLGPVATQIIVAAPAGYEDKFREILGDAVTVVTGGSTRTKSVKIALESIAPDIEFVLVHDAARPLASSELGQRIIEALAAGDVAVIPALAVNDTIKEVDAANYVVSTPNRERLRAVQTPQGFARETLVKAHMQNIEATDDGALVEAMRGKVKLIEGENRALKITNPEDLATALKYLIPARASDIRTGVGVDAHAFSEDKNRKLWLAGLLWENEIGVDGHSDGDVAAHAICDALFAAANIGDLGSNFGTSKPEYAGASGEKLLGEAFNLVRAAGFEIQNVAVQIVGNRPKIGPRRIDAIAKISKALGGSQVSVSATTTDGLGLTGEGKGIGAIATALIVRSGS</sequence>
<evidence type="ECO:0000256" key="2">
    <source>
        <dbReference type="ARBA" id="ARBA00001968"/>
    </source>
</evidence>
<evidence type="ECO:0000256" key="1">
    <source>
        <dbReference type="ARBA" id="ARBA00000200"/>
    </source>
</evidence>
<dbReference type="NCBIfam" id="TIGR00453">
    <property type="entry name" value="ispD"/>
    <property type="match status" value="1"/>
</dbReference>
<dbReference type="PROSITE" id="PS01295">
    <property type="entry name" value="ISPD"/>
    <property type="match status" value="1"/>
</dbReference>
<proteinExistence type="inferred from homology"/>
<dbReference type="CDD" id="cd00554">
    <property type="entry name" value="MECDP_synthase"/>
    <property type="match status" value="1"/>
</dbReference>
<dbReference type="InterPro" id="IPR020555">
    <property type="entry name" value="MECDP_synthase_CS"/>
</dbReference>
<comment type="catalytic activity">
    <reaction evidence="1">
        <text>4-CDP-2-C-methyl-D-erythritol 2-phosphate = 2-C-methyl-D-erythritol 2,4-cyclic diphosphate + CMP</text>
        <dbReference type="Rhea" id="RHEA:23864"/>
        <dbReference type="ChEBI" id="CHEBI:57919"/>
        <dbReference type="ChEBI" id="CHEBI:58483"/>
        <dbReference type="ChEBI" id="CHEBI:60377"/>
        <dbReference type="EC" id="4.6.1.12"/>
    </reaction>
</comment>
<dbReference type="HAMAP" id="MF_00107">
    <property type="entry name" value="IspF"/>
    <property type="match status" value="1"/>
</dbReference>
<dbReference type="InterPro" id="IPR026596">
    <property type="entry name" value="IspD/F"/>
</dbReference>
<reference evidence="13" key="1">
    <citation type="submission" date="2014-05" db="EMBL/GenBank/DDBJ databases">
        <title>Key roles for freshwater Actinobacteria revealed by deep metagenomic sequencing.</title>
        <authorList>
            <person name="Ghai R."/>
            <person name="Mizuno C.M."/>
            <person name="Picazo A."/>
            <person name="Camacho A."/>
            <person name="Rodriguez-Valera F."/>
        </authorList>
    </citation>
    <scope>NUCLEOTIDE SEQUENCE</scope>
</reference>
<evidence type="ECO:0000259" key="12">
    <source>
        <dbReference type="Pfam" id="PF02542"/>
    </source>
</evidence>
<dbReference type="Gene3D" id="3.30.1330.50">
    <property type="entry name" value="2-C-methyl-D-erythritol 2,4-cyclodiphosphate synthase"/>
    <property type="match status" value="1"/>
</dbReference>
<dbReference type="FunFam" id="3.30.1330.50:FF:000003">
    <property type="entry name" value="2-C-methyl-D-erythritol 2,4-cyclodiphosphate synthase"/>
    <property type="match status" value="1"/>
</dbReference>
<comment type="cofactor">
    <cofactor evidence="2">
        <name>a divalent metal cation</name>
        <dbReference type="ChEBI" id="CHEBI:60240"/>
    </cofactor>
</comment>
<accession>A0A094NXB1</accession>
<evidence type="ECO:0000256" key="11">
    <source>
        <dbReference type="ARBA" id="ARBA00023268"/>
    </source>
</evidence>
<dbReference type="AlphaFoldDB" id="A0A094NXB1"/>
<dbReference type="InterPro" id="IPR050088">
    <property type="entry name" value="IspD/TarI_cytidylyltransf_bact"/>
</dbReference>
<comment type="similarity">
    <text evidence="5">Belongs to the IspD/TarI cytidylyltransferase family. IspD subfamily.</text>
</comment>
<evidence type="ECO:0000256" key="4">
    <source>
        <dbReference type="ARBA" id="ARBA00004787"/>
    </source>
</evidence>
<comment type="caution">
    <text evidence="13">The sequence shown here is derived from an EMBL/GenBank/DDBJ whole genome shotgun (WGS) entry which is preliminary data.</text>
</comment>
<dbReference type="Gene3D" id="3.90.550.10">
    <property type="entry name" value="Spore Coat Polysaccharide Biosynthesis Protein SpsA, Chain A"/>
    <property type="match status" value="1"/>
</dbReference>
<dbReference type="GO" id="GO:0016114">
    <property type="term" value="P:terpenoid biosynthetic process"/>
    <property type="evidence" value="ECO:0007669"/>
    <property type="project" value="InterPro"/>
</dbReference>
<evidence type="ECO:0000256" key="5">
    <source>
        <dbReference type="ARBA" id="ARBA00009789"/>
    </source>
</evidence>
<protein>
    <recommendedName>
        <fullName evidence="12">2-C-methyl-D-erythritol 2,4-cyclodiphosphate synthase domain-containing protein</fullName>
    </recommendedName>
</protein>
<dbReference type="InterPro" id="IPR018294">
    <property type="entry name" value="ISPD_synthase_CS"/>
</dbReference>